<evidence type="ECO:0000256" key="5">
    <source>
        <dbReference type="SAM" id="MobiDB-lite"/>
    </source>
</evidence>
<dbReference type="RefSeq" id="XP_031022182.1">
    <property type="nucleotide sequence ID" value="XM_031171853.1"/>
</dbReference>
<feature type="transmembrane region" description="Helical" evidence="6">
    <location>
        <begin position="52"/>
        <end position="75"/>
    </location>
</feature>
<feature type="compositionally biased region" description="Acidic residues" evidence="5">
    <location>
        <begin position="286"/>
        <end position="298"/>
    </location>
</feature>
<feature type="transmembrane region" description="Helical" evidence="6">
    <location>
        <begin position="20"/>
        <end position="40"/>
    </location>
</feature>
<keyword evidence="4 6" id="KW-0472">Membrane</keyword>
<dbReference type="AlphaFoldDB" id="A0A507BIJ5"/>
<dbReference type="SMART" id="SM00679">
    <property type="entry name" value="CTNS"/>
    <property type="match status" value="2"/>
</dbReference>
<evidence type="ECO:0000256" key="3">
    <source>
        <dbReference type="ARBA" id="ARBA00022989"/>
    </source>
</evidence>
<dbReference type="GO" id="GO:0016020">
    <property type="term" value="C:membrane"/>
    <property type="evidence" value="ECO:0007669"/>
    <property type="project" value="UniProtKB-SubCell"/>
</dbReference>
<comment type="subcellular location">
    <subcellularLocation>
        <location evidence="1">Membrane</location>
        <topology evidence="1">Multi-pass membrane protein</topology>
    </subcellularLocation>
</comment>
<evidence type="ECO:0000256" key="1">
    <source>
        <dbReference type="ARBA" id="ARBA00004141"/>
    </source>
</evidence>
<evidence type="ECO:0000256" key="4">
    <source>
        <dbReference type="ARBA" id="ARBA00023136"/>
    </source>
</evidence>
<keyword evidence="8" id="KW-1185">Reference proteome</keyword>
<keyword evidence="2 6" id="KW-0812">Transmembrane</keyword>
<reference evidence="7 8" key="1">
    <citation type="journal article" date="2019" name="Sci. Rep.">
        <title>Comparative genomics of chytrid fungi reveal insights into the obligate biotrophic and pathogenic lifestyle of Synchytrium endobioticum.</title>
        <authorList>
            <person name="van de Vossenberg B.T.L.H."/>
            <person name="Warris S."/>
            <person name="Nguyen H.D.T."/>
            <person name="van Gent-Pelzer M.P.E."/>
            <person name="Joly D.L."/>
            <person name="van de Geest H.C."/>
            <person name="Bonants P.J.M."/>
            <person name="Smith D.S."/>
            <person name="Levesque C.A."/>
            <person name="van der Lee T.A.J."/>
        </authorList>
    </citation>
    <scope>NUCLEOTIDE SEQUENCE [LARGE SCALE GENOMIC DNA]</scope>
    <source>
        <strain evidence="7 8">JEL517</strain>
    </source>
</reference>
<dbReference type="Proteomes" id="UP000319731">
    <property type="component" value="Unassembled WGS sequence"/>
</dbReference>
<dbReference type="PANTHER" id="PTHR16201:SF11">
    <property type="entry name" value="PQ-LOOP REPEAT-CONTAINING PROTEIN"/>
    <property type="match status" value="1"/>
</dbReference>
<dbReference type="PANTHER" id="PTHR16201">
    <property type="entry name" value="SEVEN TRANSMEMBRANE PROTEIN 1-RELATED"/>
    <property type="match status" value="1"/>
</dbReference>
<proteinExistence type="predicted"/>
<evidence type="ECO:0000256" key="6">
    <source>
        <dbReference type="SAM" id="Phobius"/>
    </source>
</evidence>
<keyword evidence="3 6" id="KW-1133">Transmembrane helix</keyword>
<dbReference type="GeneID" id="42007150"/>
<protein>
    <recommendedName>
        <fullName evidence="9">PQ loop repeat protein</fullName>
    </recommendedName>
</protein>
<evidence type="ECO:0000313" key="7">
    <source>
        <dbReference type="EMBL" id="TPX30540.1"/>
    </source>
</evidence>
<feature type="transmembrane region" description="Helical" evidence="6">
    <location>
        <begin position="173"/>
        <end position="192"/>
    </location>
</feature>
<evidence type="ECO:0000256" key="2">
    <source>
        <dbReference type="ARBA" id="ARBA00022692"/>
    </source>
</evidence>
<dbReference type="InterPro" id="IPR006603">
    <property type="entry name" value="PQ-loop_rpt"/>
</dbReference>
<organism evidence="7 8">
    <name type="scientific">Synchytrium microbalum</name>
    <dbReference type="NCBI Taxonomy" id="1806994"/>
    <lineage>
        <taxon>Eukaryota</taxon>
        <taxon>Fungi</taxon>
        <taxon>Fungi incertae sedis</taxon>
        <taxon>Chytridiomycota</taxon>
        <taxon>Chytridiomycota incertae sedis</taxon>
        <taxon>Chytridiomycetes</taxon>
        <taxon>Synchytriales</taxon>
        <taxon>Synchytriaceae</taxon>
        <taxon>Synchytrium</taxon>
    </lineage>
</organism>
<dbReference type="Pfam" id="PF04193">
    <property type="entry name" value="PQ-loop"/>
    <property type="match status" value="2"/>
</dbReference>
<dbReference type="OrthoDB" id="19344at2759"/>
<sequence length="342" mass="37582">MSMFDDDETCPEERNATKLYIGVFILLGLILSYAPQLGKIHKIRSSEGLSPYFLGLGLVGTAATWLNTLMLQFAAMQCCQTHWSPAVCFENTLGFTQMSVQAVPISSRFVLFYIYFPPYLKYPDSPRRIYGPAYTTSLWVLVVCISYIIASVAISAVTLVTGAGDPNRTAIEGVAGIWGGVATLTGVVQFIPQIWHTFWLGHPGALSVETLIMQCPGSFLFAYSLAIQPRTNWTSWLPFFVGGILQFVLLALCTYFICRNPAVIDSEERERLLGSIDEEVIIPDAVDNDGADGVDAEDEARSPSPSAPPVETRLDQGRPRSYQTMGRAKGKKARRDIGNGTE</sequence>
<comment type="caution">
    <text evidence="7">The sequence shown here is derived from an EMBL/GenBank/DDBJ whole genome shotgun (WGS) entry which is preliminary data.</text>
</comment>
<dbReference type="Gene3D" id="1.20.1280.290">
    <property type="match status" value="2"/>
</dbReference>
<feature type="transmembrane region" description="Helical" evidence="6">
    <location>
        <begin position="236"/>
        <end position="258"/>
    </location>
</feature>
<dbReference type="EMBL" id="QEAO01000065">
    <property type="protein sequence ID" value="TPX30540.1"/>
    <property type="molecule type" value="Genomic_DNA"/>
</dbReference>
<evidence type="ECO:0008006" key="9">
    <source>
        <dbReference type="Google" id="ProtNLM"/>
    </source>
</evidence>
<dbReference type="InterPro" id="IPR051415">
    <property type="entry name" value="LAAT-1"/>
</dbReference>
<accession>A0A507BIJ5</accession>
<gene>
    <name evidence="7" type="ORF">SmJEL517_g05927</name>
</gene>
<feature type="transmembrane region" description="Helical" evidence="6">
    <location>
        <begin position="204"/>
        <end position="224"/>
    </location>
</feature>
<name>A0A507BIJ5_9FUNG</name>
<evidence type="ECO:0000313" key="8">
    <source>
        <dbReference type="Proteomes" id="UP000319731"/>
    </source>
</evidence>
<feature type="transmembrane region" description="Helical" evidence="6">
    <location>
        <begin position="137"/>
        <end position="161"/>
    </location>
</feature>
<feature type="region of interest" description="Disordered" evidence="5">
    <location>
        <begin position="286"/>
        <end position="342"/>
    </location>
</feature>